<sequence length="275" mass="31328">MKELGKISSLVITRFSPNGAYLALEEGGEVLLPKGYLKGNEKEGEEIEVFVYTDSEDRPVAVTQIPKALLDEFAVMEVKQVTKFGVFVDWGLPKDLFVPNAEIGRRMEEGQKHLVRVCMDFRTNRLIGSNKYEDFIYRDTQGFEPGDQVDVLIFELTDLGYKVLIEGSFEGLIYANEVFKPLRIGDVVKAYVKKRRDDGKLDLQLTPMGREKYEEGAEKILEVLKVRKFLPLHDKSSPESIKELLGMSKKHFKQSIGQLYKAKMILIKDDGIELV</sequence>
<reference evidence="3" key="1">
    <citation type="submission" date="2013-01" db="EMBL/GenBank/DDBJ databases">
        <title>Genome assembly of Mariniradius saccharolyticus AK6.</title>
        <authorList>
            <person name="Vaidya B."/>
            <person name="Khatri I."/>
            <person name="Tanuku N.R.S."/>
            <person name="Subramanian S."/>
            <person name="Pinnaka A."/>
        </authorList>
    </citation>
    <scope>NUCLEOTIDE SEQUENCE [LARGE SCALE GENOMIC DNA]</scope>
    <source>
        <strain evidence="3">AK6</strain>
    </source>
</reference>
<comment type="caution">
    <text evidence="3">The sequence shown here is derived from an EMBL/GenBank/DDBJ whole genome shotgun (WGS) entry which is preliminary data.</text>
</comment>
<dbReference type="RefSeq" id="WP_008630470.1">
    <property type="nucleotide sequence ID" value="NZ_AMZY02000018.1"/>
</dbReference>
<dbReference type="Gene3D" id="1.10.10.10">
    <property type="entry name" value="Winged helix-like DNA-binding domain superfamily/Winged helix DNA-binding domain"/>
    <property type="match status" value="1"/>
</dbReference>
<dbReference type="InterPro" id="IPR012340">
    <property type="entry name" value="NA-bd_OB-fold"/>
</dbReference>
<accession>M7X9Y1</accession>
<dbReference type="InParanoid" id="M7X9Y1"/>
<evidence type="ECO:0000256" key="1">
    <source>
        <dbReference type="PIRNR" id="PIRNR012524"/>
    </source>
</evidence>
<dbReference type="Pfam" id="PF00575">
    <property type="entry name" value="S1"/>
    <property type="match status" value="1"/>
</dbReference>
<gene>
    <name evidence="3" type="ORF">C943_01995</name>
</gene>
<evidence type="ECO:0000313" key="3">
    <source>
        <dbReference type="EMBL" id="EMS31724.1"/>
    </source>
</evidence>
<dbReference type="OrthoDB" id="9801597at2"/>
<dbReference type="Pfam" id="PF13509">
    <property type="entry name" value="S1_2"/>
    <property type="match status" value="1"/>
</dbReference>
<dbReference type="PANTHER" id="PTHR37296:SF1">
    <property type="entry name" value="CONSERVED VIRULENCE FACTOR B"/>
    <property type="match status" value="1"/>
</dbReference>
<dbReference type="InterPro" id="IPR039566">
    <property type="entry name" value="CvfB_S1_st"/>
</dbReference>
<dbReference type="SMART" id="SM00316">
    <property type="entry name" value="S1"/>
    <property type="match status" value="3"/>
</dbReference>
<dbReference type="PANTHER" id="PTHR37296">
    <property type="entry name" value="CONSERVED VIRULENCE FACTOR B"/>
    <property type="match status" value="1"/>
</dbReference>
<dbReference type="AlphaFoldDB" id="M7X9Y1"/>
<dbReference type="STRING" id="1239962.C943_01995"/>
<evidence type="ECO:0000313" key="4">
    <source>
        <dbReference type="Proteomes" id="UP000010953"/>
    </source>
</evidence>
<dbReference type="Pfam" id="PF17783">
    <property type="entry name" value="WHD_CvfB"/>
    <property type="match status" value="1"/>
</dbReference>
<dbReference type="InterPro" id="IPR040764">
    <property type="entry name" value="CvfB_WH"/>
</dbReference>
<dbReference type="eggNOG" id="COG2996">
    <property type="taxonomic scope" value="Bacteria"/>
</dbReference>
<dbReference type="InterPro" id="IPR014464">
    <property type="entry name" value="CvfB_fam"/>
</dbReference>
<comment type="similarity">
    <text evidence="1">Belongs to the CvfB family.</text>
</comment>
<dbReference type="Proteomes" id="UP000010953">
    <property type="component" value="Unassembled WGS sequence"/>
</dbReference>
<dbReference type="InterPro" id="IPR003029">
    <property type="entry name" value="S1_domain"/>
</dbReference>
<dbReference type="FunCoup" id="M7X9Y1">
    <property type="interactions" value="11"/>
</dbReference>
<keyword evidence="4" id="KW-1185">Reference proteome</keyword>
<name>M7X9Y1_9BACT</name>
<proteinExistence type="inferred from homology"/>
<organism evidence="3 4">
    <name type="scientific">Mariniradius saccharolyticus AK6</name>
    <dbReference type="NCBI Taxonomy" id="1239962"/>
    <lineage>
        <taxon>Bacteria</taxon>
        <taxon>Pseudomonadati</taxon>
        <taxon>Bacteroidota</taxon>
        <taxon>Cytophagia</taxon>
        <taxon>Cytophagales</taxon>
        <taxon>Cyclobacteriaceae</taxon>
        <taxon>Mariniradius</taxon>
    </lineage>
</organism>
<dbReference type="Gene3D" id="2.40.50.140">
    <property type="entry name" value="Nucleic acid-binding proteins"/>
    <property type="match status" value="2"/>
</dbReference>
<dbReference type="InterPro" id="IPR036388">
    <property type="entry name" value="WH-like_DNA-bd_sf"/>
</dbReference>
<dbReference type="GO" id="GO:0003676">
    <property type="term" value="F:nucleic acid binding"/>
    <property type="evidence" value="ECO:0007669"/>
    <property type="project" value="InterPro"/>
</dbReference>
<protein>
    <recommendedName>
        <fullName evidence="2">S1 motif domain-containing protein</fullName>
    </recommendedName>
</protein>
<evidence type="ECO:0000259" key="2">
    <source>
        <dbReference type="PROSITE" id="PS50126"/>
    </source>
</evidence>
<dbReference type="SUPFAM" id="SSF50249">
    <property type="entry name" value="Nucleic acid-binding proteins"/>
    <property type="match status" value="1"/>
</dbReference>
<dbReference type="PROSITE" id="PS50126">
    <property type="entry name" value="S1"/>
    <property type="match status" value="1"/>
</dbReference>
<dbReference type="EMBL" id="AMZY02000018">
    <property type="protein sequence ID" value="EMS31724.1"/>
    <property type="molecule type" value="Genomic_DNA"/>
</dbReference>
<dbReference type="PIRSF" id="PIRSF012524">
    <property type="entry name" value="YitL_S1"/>
    <property type="match status" value="1"/>
</dbReference>
<feature type="domain" description="S1 motif" evidence="2">
    <location>
        <begin position="146"/>
        <end position="206"/>
    </location>
</feature>